<dbReference type="AlphaFoldDB" id="A0A8D8UNZ7"/>
<name>A0A8D8UNZ7_9HEMI</name>
<proteinExistence type="predicted"/>
<protein>
    <submittedName>
        <fullName evidence="1">Uncharacterized protein</fullName>
    </submittedName>
</protein>
<organism evidence="1">
    <name type="scientific">Cacopsylla melanoneura</name>
    <dbReference type="NCBI Taxonomy" id="428564"/>
    <lineage>
        <taxon>Eukaryota</taxon>
        <taxon>Metazoa</taxon>
        <taxon>Ecdysozoa</taxon>
        <taxon>Arthropoda</taxon>
        <taxon>Hexapoda</taxon>
        <taxon>Insecta</taxon>
        <taxon>Pterygota</taxon>
        <taxon>Neoptera</taxon>
        <taxon>Paraneoptera</taxon>
        <taxon>Hemiptera</taxon>
        <taxon>Sternorrhyncha</taxon>
        <taxon>Psylloidea</taxon>
        <taxon>Psyllidae</taxon>
        <taxon>Psyllinae</taxon>
        <taxon>Cacopsylla</taxon>
    </lineage>
</organism>
<accession>A0A8D8UNZ7</accession>
<reference evidence="1" key="1">
    <citation type="submission" date="2021-05" db="EMBL/GenBank/DDBJ databases">
        <authorList>
            <person name="Alioto T."/>
            <person name="Alioto T."/>
            <person name="Gomez Garrido J."/>
        </authorList>
    </citation>
    <scope>NUCLEOTIDE SEQUENCE</scope>
</reference>
<dbReference type="EMBL" id="HBUF01342954">
    <property type="protein sequence ID" value="CAG6706047.1"/>
    <property type="molecule type" value="Transcribed_RNA"/>
</dbReference>
<sequence length="120" mass="14104">MLRQCWSLSHYHLPFTKLKELDLSVRILESTVKRMFLYTYTSFWAHNKTVPTSIYLLILLSILDLGKGEKKKEKNSYGGGGRVVDEAHFLVQTSLDLRGLELFKQVRQLFYLKNVYVLFK</sequence>
<evidence type="ECO:0000313" key="1">
    <source>
        <dbReference type="EMBL" id="CAG6706047.1"/>
    </source>
</evidence>